<feature type="transmembrane region" description="Helical" evidence="1">
    <location>
        <begin position="40"/>
        <end position="65"/>
    </location>
</feature>
<dbReference type="Proteomes" id="UP000290289">
    <property type="component" value="Chromosome 5"/>
</dbReference>
<dbReference type="AlphaFoldDB" id="A0A498JV99"/>
<evidence type="ECO:0000313" key="3">
    <source>
        <dbReference type="Proteomes" id="UP000290289"/>
    </source>
</evidence>
<keyword evidence="1" id="KW-0472">Membrane</keyword>
<keyword evidence="3" id="KW-1185">Reference proteome</keyword>
<keyword evidence="1" id="KW-1133">Transmembrane helix</keyword>
<name>A0A498JV99_MALDO</name>
<feature type="transmembrane region" description="Helical" evidence="1">
    <location>
        <begin position="106"/>
        <end position="124"/>
    </location>
</feature>
<keyword evidence="1" id="KW-0812">Transmembrane</keyword>
<organism evidence="2 3">
    <name type="scientific">Malus domestica</name>
    <name type="common">Apple</name>
    <name type="synonym">Pyrus malus</name>
    <dbReference type="NCBI Taxonomy" id="3750"/>
    <lineage>
        <taxon>Eukaryota</taxon>
        <taxon>Viridiplantae</taxon>
        <taxon>Streptophyta</taxon>
        <taxon>Embryophyta</taxon>
        <taxon>Tracheophyta</taxon>
        <taxon>Spermatophyta</taxon>
        <taxon>Magnoliopsida</taxon>
        <taxon>eudicotyledons</taxon>
        <taxon>Gunneridae</taxon>
        <taxon>Pentapetalae</taxon>
        <taxon>rosids</taxon>
        <taxon>fabids</taxon>
        <taxon>Rosales</taxon>
        <taxon>Rosaceae</taxon>
        <taxon>Amygdaloideae</taxon>
        <taxon>Maleae</taxon>
        <taxon>Malus</taxon>
    </lineage>
</organism>
<protein>
    <submittedName>
        <fullName evidence="2">Uncharacterized protein</fullName>
    </submittedName>
</protein>
<evidence type="ECO:0000256" key="1">
    <source>
        <dbReference type="SAM" id="Phobius"/>
    </source>
</evidence>
<dbReference type="EMBL" id="RDQH01000331">
    <property type="protein sequence ID" value="RXH97873.1"/>
    <property type="molecule type" value="Genomic_DNA"/>
</dbReference>
<proteinExistence type="predicted"/>
<comment type="caution">
    <text evidence="2">The sequence shown here is derived from an EMBL/GenBank/DDBJ whole genome shotgun (WGS) entry which is preliminary data.</text>
</comment>
<gene>
    <name evidence="2" type="ORF">DVH24_010198</name>
</gene>
<evidence type="ECO:0000313" key="2">
    <source>
        <dbReference type="EMBL" id="RXH97873.1"/>
    </source>
</evidence>
<accession>A0A498JV99</accession>
<reference evidence="2 3" key="1">
    <citation type="submission" date="2018-10" db="EMBL/GenBank/DDBJ databases">
        <title>A high-quality apple genome assembly.</title>
        <authorList>
            <person name="Hu J."/>
        </authorList>
    </citation>
    <scope>NUCLEOTIDE SEQUENCE [LARGE SCALE GENOMIC DNA]</scope>
    <source>
        <strain evidence="3">cv. HFTH1</strain>
        <tissue evidence="2">Young leaf</tissue>
    </source>
</reference>
<sequence>MLCKKLKTLAVSVPFPFHFQISKSLSPGRDFLSASSVSLSLPLLLLFLQITLSSLLLSSSWFFFLQTMIFPCPFRDPTKRGIVRACDDHCDIAAAKGLLKAGNHDWILRFMVFTSGVCWIAGTWSPKLASTAARELSS</sequence>